<keyword evidence="4" id="KW-0472">Membrane</keyword>
<dbReference type="PANTHER" id="PTHR43531">
    <property type="entry name" value="PROTEIN ICFG"/>
    <property type="match status" value="1"/>
</dbReference>
<evidence type="ECO:0000313" key="7">
    <source>
        <dbReference type="EMBL" id="QPI50914.1"/>
    </source>
</evidence>
<dbReference type="Proteomes" id="UP000662888">
    <property type="component" value="Chromosome"/>
</dbReference>
<evidence type="ECO:0000256" key="3">
    <source>
        <dbReference type="PROSITE-ProRule" id="PRU00284"/>
    </source>
</evidence>
<gene>
    <name evidence="7" type="ORF">IV454_04955</name>
</gene>
<dbReference type="SUPFAM" id="SSF103190">
    <property type="entry name" value="Sensory domain-like"/>
    <property type="match status" value="1"/>
</dbReference>
<keyword evidence="4" id="KW-0812">Transmembrane</keyword>
<dbReference type="Gene3D" id="3.30.450.20">
    <property type="entry name" value="PAS domain"/>
    <property type="match status" value="1"/>
</dbReference>
<dbReference type="CDD" id="cd06225">
    <property type="entry name" value="HAMP"/>
    <property type="match status" value="1"/>
</dbReference>
<evidence type="ECO:0000259" key="5">
    <source>
        <dbReference type="PROSITE" id="PS50111"/>
    </source>
</evidence>
<dbReference type="InterPro" id="IPR051310">
    <property type="entry name" value="MCP_chemotaxis"/>
</dbReference>
<reference evidence="7 8" key="1">
    <citation type="submission" date="2020-11" db="EMBL/GenBank/DDBJ databases">
        <authorList>
            <person name="Sun Q."/>
        </authorList>
    </citation>
    <scope>NUCLEOTIDE SEQUENCE [LARGE SCALE GENOMIC DNA]</scope>
    <source>
        <strain evidence="7 8">P8398</strain>
    </source>
</reference>
<proteinExistence type="inferred from homology"/>
<dbReference type="InterPro" id="IPR029151">
    <property type="entry name" value="Sensor-like_sf"/>
</dbReference>
<feature type="transmembrane region" description="Helical" evidence="4">
    <location>
        <begin position="330"/>
        <end position="349"/>
    </location>
</feature>
<dbReference type="PANTHER" id="PTHR43531:SF14">
    <property type="entry name" value="METHYL-ACCEPTING CHEMOTAXIS PROTEIN I-RELATED"/>
    <property type="match status" value="1"/>
</dbReference>
<dbReference type="Pfam" id="PF00015">
    <property type="entry name" value="MCPsignal"/>
    <property type="match status" value="1"/>
</dbReference>
<keyword evidence="1" id="KW-0488">Methylation</keyword>
<comment type="similarity">
    <text evidence="2">Belongs to the methyl-accepting chemotaxis (MCP) protein family.</text>
</comment>
<dbReference type="Pfam" id="PF17201">
    <property type="entry name" value="Cache_3-Cache_2"/>
    <property type="match status" value="1"/>
</dbReference>
<keyword evidence="4" id="KW-1133">Transmembrane helix</keyword>
<sequence>MKTFAFSNARIGTKVAAAMFVAVGGLFSIFVALTNAASQRHAEEEAVLHVTEKSRLFRTTVEVLDQSLRTQVAAYTKVFADSLRGQFAVDPAAMVEVAGKQVPVLTLAGKAINLDFAIPDAFTAQTGAYATIFARQGDDFIRVTTSHKKEDGKRAIGTALDHAHPAYQLLLDGQSYAGSASLFGGQYMTRYTPIVDAAKKVIGVLYVGINFTDSMRLIGEGIKSIKLGNDGGFYVLSARPGKDLGTALAHRQHEGENLLAARDSAGQAYVQTMLAQANGVLRYTEPGTTGADARVHIAAFSTVKDWQMLIVGDAYLDDVTAAATRQRNQAAGMGLLMVLIVTAMLYLIVKRLVVLPFGNALRAVETVGSGDLTGRVEVSSRDESGRLLASLQSMTDRLASVVTEVRSGTDAISAISTDVADGNMELSGRTEQQAAALEETASSMEQMNASVRHNAENALNAQVLSRDASDTARLGGSAVEQVVAKMDAISASAKRIADITSVVDGIAFQTNILALNAAVEAARAGEHGRGFAVVASEVRTLAQRSGAAAKEIKQLINESLEQVSYGTQLARNAGDTMHAVVGAIVKANKVIDEISAATQEQAIGIDQINRAVAQLDQVTQQNATLVEEAATAAQTMKGEALRLAQVVEFFVVDPAAAAQRPRAKALVLAR</sequence>
<dbReference type="EMBL" id="CP065053">
    <property type="protein sequence ID" value="QPI50914.1"/>
    <property type="molecule type" value="Genomic_DNA"/>
</dbReference>
<evidence type="ECO:0000256" key="4">
    <source>
        <dbReference type="SAM" id="Phobius"/>
    </source>
</evidence>
<name>A0AA49A914_9BURK</name>
<dbReference type="PROSITE" id="PS50885">
    <property type="entry name" value="HAMP"/>
    <property type="match status" value="1"/>
</dbReference>
<protein>
    <submittedName>
        <fullName evidence="7">Cache 3/Cache 2 fusion domain-containing protein</fullName>
    </submittedName>
</protein>
<dbReference type="RefSeq" id="WP_206090568.1">
    <property type="nucleotide sequence ID" value="NZ_CP065053.1"/>
</dbReference>
<dbReference type="InterPro" id="IPR004089">
    <property type="entry name" value="MCPsignal_dom"/>
</dbReference>
<evidence type="ECO:0000259" key="6">
    <source>
        <dbReference type="PROSITE" id="PS50885"/>
    </source>
</evidence>
<feature type="domain" description="Methyl-accepting transducer" evidence="5">
    <location>
        <begin position="408"/>
        <end position="637"/>
    </location>
</feature>
<dbReference type="CDD" id="cd11386">
    <property type="entry name" value="MCP_signal"/>
    <property type="match status" value="1"/>
</dbReference>
<dbReference type="SMART" id="SM00283">
    <property type="entry name" value="MA"/>
    <property type="match status" value="1"/>
</dbReference>
<keyword evidence="8" id="KW-1185">Reference proteome</keyword>
<dbReference type="PROSITE" id="PS50111">
    <property type="entry name" value="CHEMOTAXIS_TRANSDUC_2"/>
    <property type="match status" value="1"/>
</dbReference>
<accession>A0AA49A914</accession>
<dbReference type="Pfam" id="PF00672">
    <property type="entry name" value="HAMP"/>
    <property type="match status" value="1"/>
</dbReference>
<feature type="domain" description="HAMP" evidence="6">
    <location>
        <begin position="351"/>
        <end position="403"/>
    </location>
</feature>
<dbReference type="SMART" id="SM00304">
    <property type="entry name" value="HAMP"/>
    <property type="match status" value="1"/>
</dbReference>
<evidence type="ECO:0000256" key="2">
    <source>
        <dbReference type="ARBA" id="ARBA00029447"/>
    </source>
</evidence>
<organism evidence="7 8">
    <name type="scientific">Massilia antarctica</name>
    <dbReference type="NCBI Taxonomy" id="2765360"/>
    <lineage>
        <taxon>Bacteria</taxon>
        <taxon>Pseudomonadati</taxon>
        <taxon>Pseudomonadota</taxon>
        <taxon>Betaproteobacteria</taxon>
        <taxon>Burkholderiales</taxon>
        <taxon>Oxalobacteraceae</taxon>
        <taxon>Telluria group</taxon>
        <taxon>Massilia</taxon>
    </lineage>
</organism>
<dbReference type="InterPro" id="IPR003660">
    <property type="entry name" value="HAMP_dom"/>
</dbReference>
<evidence type="ECO:0000256" key="1">
    <source>
        <dbReference type="ARBA" id="ARBA00022481"/>
    </source>
</evidence>
<evidence type="ECO:0000313" key="8">
    <source>
        <dbReference type="Proteomes" id="UP000662888"/>
    </source>
</evidence>
<keyword evidence="3" id="KW-0807">Transducer</keyword>
<dbReference type="InterPro" id="IPR033462">
    <property type="entry name" value="Cache_3-Cache_2"/>
</dbReference>
<dbReference type="SUPFAM" id="SSF58104">
    <property type="entry name" value="Methyl-accepting chemotaxis protein (MCP) signaling domain"/>
    <property type="match status" value="1"/>
</dbReference>
<dbReference type="Gene3D" id="1.10.287.950">
    <property type="entry name" value="Methyl-accepting chemotaxis protein"/>
    <property type="match status" value="1"/>
</dbReference>